<evidence type="ECO:0000313" key="3">
    <source>
        <dbReference type="EMBL" id="SLN27343.1"/>
    </source>
</evidence>
<evidence type="ECO:0000256" key="1">
    <source>
        <dbReference type="SAM" id="MobiDB-lite"/>
    </source>
</evidence>
<gene>
    <name evidence="3" type="ORF">TRL7639_01029</name>
</gene>
<feature type="transmembrane region" description="Helical" evidence="2">
    <location>
        <begin position="62"/>
        <end position="85"/>
    </location>
</feature>
<keyword evidence="2" id="KW-0812">Transmembrane</keyword>
<keyword evidence="2" id="KW-1133">Transmembrane helix</keyword>
<reference evidence="3 4" key="1">
    <citation type="submission" date="2017-03" db="EMBL/GenBank/DDBJ databases">
        <authorList>
            <person name="Afonso C.L."/>
            <person name="Miller P.J."/>
            <person name="Scott M.A."/>
            <person name="Spackman E."/>
            <person name="Goraichik I."/>
            <person name="Dimitrov K.M."/>
            <person name="Suarez D.L."/>
            <person name="Swayne D.E."/>
        </authorList>
    </citation>
    <scope>NUCLEOTIDE SEQUENCE [LARGE SCALE GENOMIC DNA]</scope>
    <source>
        <strain evidence="3 4">CECT 7639</strain>
    </source>
</reference>
<sequence length="136" mass="14906">MAAGHIPDYVVAADGSDYLFTFMVFFTLGLILLIGVGYFTLHSLPERMAHESNHSQFQVVGILALIALFTHNNLFWVLAVVVAGFRFPDYLSPMESIAQSLARLAGFKPSESDFATDPVEESPTEAVTEPAPKQEV</sequence>
<feature type="region of interest" description="Disordered" evidence="1">
    <location>
        <begin position="111"/>
        <end position="136"/>
    </location>
</feature>
<dbReference type="AlphaFoldDB" id="A0A1Y5RWR8"/>
<keyword evidence="4" id="KW-1185">Reference proteome</keyword>
<protein>
    <submittedName>
        <fullName evidence="3">Uncharacterized protein</fullName>
    </submittedName>
</protein>
<proteinExistence type="predicted"/>
<organism evidence="3 4">
    <name type="scientific">Falsiruegeria litorea R37</name>
    <dbReference type="NCBI Taxonomy" id="1200284"/>
    <lineage>
        <taxon>Bacteria</taxon>
        <taxon>Pseudomonadati</taxon>
        <taxon>Pseudomonadota</taxon>
        <taxon>Alphaproteobacteria</taxon>
        <taxon>Rhodobacterales</taxon>
        <taxon>Roseobacteraceae</taxon>
        <taxon>Falsiruegeria</taxon>
    </lineage>
</organism>
<keyword evidence="2" id="KW-0472">Membrane</keyword>
<evidence type="ECO:0000313" key="4">
    <source>
        <dbReference type="Proteomes" id="UP000193077"/>
    </source>
</evidence>
<name>A0A1Y5RWR8_9RHOB</name>
<dbReference type="Proteomes" id="UP000193077">
    <property type="component" value="Unassembled WGS sequence"/>
</dbReference>
<accession>A0A1Y5RWR8</accession>
<feature type="transmembrane region" description="Helical" evidence="2">
    <location>
        <begin position="18"/>
        <end position="41"/>
    </location>
</feature>
<dbReference type="EMBL" id="FWFO01000001">
    <property type="protein sequence ID" value="SLN27343.1"/>
    <property type="molecule type" value="Genomic_DNA"/>
</dbReference>
<evidence type="ECO:0000256" key="2">
    <source>
        <dbReference type="SAM" id="Phobius"/>
    </source>
</evidence>